<gene>
    <name evidence="1" type="ORF">TPA0910_37800</name>
</gene>
<name>A0ABQ3U159_STRHY</name>
<dbReference type="Proteomes" id="UP001054854">
    <property type="component" value="Unassembled WGS sequence"/>
</dbReference>
<sequence>MARMRASDEDTTDDGDPLESVHIVARIARPIGWTVTQGARAVAQADRGNQVISGRSGALIPW</sequence>
<reference evidence="1" key="1">
    <citation type="submission" date="2024-05" db="EMBL/GenBank/DDBJ databases">
        <title>Whole genome shotgun sequence of Streptomyces hygroscopicus NBRC 113678.</title>
        <authorList>
            <person name="Komaki H."/>
            <person name="Tamura T."/>
        </authorList>
    </citation>
    <scope>NUCLEOTIDE SEQUENCE</scope>
    <source>
        <strain evidence="1">N11-34</strain>
    </source>
</reference>
<dbReference type="EMBL" id="BNEK01000003">
    <property type="protein sequence ID" value="GHJ29347.1"/>
    <property type="molecule type" value="Genomic_DNA"/>
</dbReference>
<comment type="caution">
    <text evidence="1">The sequence shown here is derived from an EMBL/GenBank/DDBJ whole genome shotgun (WGS) entry which is preliminary data.</text>
</comment>
<accession>A0ABQ3U159</accession>
<keyword evidence="2" id="KW-1185">Reference proteome</keyword>
<evidence type="ECO:0000313" key="1">
    <source>
        <dbReference type="EMBL" id="GHJ29347.1"/>
    </source>
</evidence>
<organism evidence="1 2">
    <name type="scientific">Streptomyces hygroscopicus</name>
    <dbReference type="NCBI Taxonomy" id="1912"/>
    <lineage>
        <taxon>Bacteria</taxon>
        <taxon>Bacillati</taxon>
        <taxon>Actinomycetota</taxon>
        <taxon>Actinomycetes</taxon>
        <taxon>Kitasatosporales</taxon>
        <taxon>Streptomycetaceae</taxon>
        <taxon>Streptomyces</taxon>
        <taxon>Streptomyces violaceusniger group</taxon>
    </lineage>
</organism>
<evidence type="ECO:0000313" key="2">
    <source>
        <dbReference type="Proteomes" id="UP001054854"/>
    </source>
</evidence>
<protein>
    <submittedName>
        <fullName evidence="1">Uncharacterized protein</fullName>
    </submittedName>
</protein>
<proteinExistence type="predicted"/>